<dbReference type="Gene3D" id="3.40.50.1820">
    <property type="entry name" value="alpha/beta hydrolase"/>
    <property type="match status" value="1"/>
</dbReference>
<evidence type="ECO:0000256" key="1">
    <source>
        <dbReference type="ARBA" id="ARBA00022729"/>
    </source>
</evidence>
<dbReference type="GO" id="GO:0016787">
    <property type="term" value="F:hydrolase activity"/>
    <property type="evidence" value="ECO:0007669"/>
    <property type="project" value="UniProtKB-KW"/>
</dbReference>
<keyword evidence="2" id="KW-0378">Hydrolase</keyword>
<evidence type="ECO:0000313" key="6">
    <source>
        <dbReference type="EMBL" id="KKY29031.1"/>
    </source>
</evidence>
<evidence type="ECO:0000256" key="4">
    <source>
        <dbReference type="SAM" id="SignalP"/>
    </source>
</evidence>
<dbReference type="EMBL" id="LCWF01000006">
    <property type="protein sequence ID" value="KKY29031.1"/>
    <property type="molecule type" value="Genomic_DNA"/>
</dbReference>
<organism evidence="6 7">
    <name type="scientific">Phaeomoniella chlamydospora</name>
    <name type="common">Phaeoacremonium chlamydosporum</name>
    <dbReference type="NCBI Taxonomy" id="158046"/>
    <lineage>
        <taxon>Eukaryota</taxon>
        <taxon>Fungi</taxon>
        <taxon>Dikarya</taxon>
        <taxon>Ascomycota</taxon>
        <taxon>Pezizomycotina</taxon>
        <taxon>Eurotiomycetes</taxon>
        <taxon>Chaetothyriomycetidae</taxon>
        <taxon>Phaeomoniellales</taxon>
        <taxon>Phaeomoniellaceae</taxon>
        <taxon>Phaeomoniella</taxon>
    </lineage>
</organism>
<evidence type="ECO:0000256" key="2">
    <source>
        <dbReference type="ARBA" id="ARBA00022801"/>
    </source>
</evidence>
<dbReference type="CDD" id="cd00519">
    <property type="entry name" value="Lipase_3"/>
    <property type="match status" value="1"/>
</dbReference>
<evidence type="ECO:0000313" key="7">
    <source>
        <dbReference type="Proteomes" id="UP000053317"/>
    </source>
</evidence>
<evidence type="ECO:0000256" key="3">
    <source>
        <dbReference type="SAM" id="MobiDB-lite"/>
    </source>
</evidence>
<dbReference type="OrthoDB" id="406844at2759"/>
<dbReference type="GO" id="GO:0006629">
    <property type="term" value="P:lipid metabolic process"/>
    <property type="evidence" value="ECO:0007669"/>
    <property type="project" value="InterPro"/>
</dbReference>
<reference evidence="6 7" key="2">
    <citation type="submission" date="2015-05" db="EMBL/GenBank/DDBJ databases">
        <authorList>
            <person name="Morales-Cruz A."/>
            <person name="Amrine K.C."/>
            <person name="Cantu D."/>
        </authorList>
    </citation>
    <scope>NUCLEOTIDE SEQUENCE [LARGE SCALE GENOMIC DNA]</scope>
    <source>
        <strain evidence="6">UCRPC4</strain>
    </source>
</reference>
<feature type="chain" id="PRO_5002543883" evidence="4">
    <location>
        <begin position="23"/>
        <end position="457"/>
    </location>
</feature>
<gene>
    <name evidence="6" type="ORF">UCRPC4_g00220</name>
</gene>
<dbReference type="Proteomes" id="UP000053317">
    <property type="component" value="Unassembled WGS sequence"/>
</dbReference>
<feature type="compositionally biased region" description="Low complexity" evidence="3">
    <location>
        <begin position="342"/>
        <end position="359"/>
    </location>
</feature>
<dbReference type="InterPro" id="IPR051299">
    <property type="entry name" value="AB_hydrolase_lip/est"/>
</dbReference>
<reference evidence="6 7" key="1">
    <citation type="submission" date="2015-05" db="EMBL/GenBank/DDBJ databases">
        <title>Distinctive expansion of gene families associated with plant cell wall degradation and secondary metabolism in the genomes of grapevine trunk pathogens.</title>
        <authorList>
            <person name="Lawrence D.P."/>
            <person name="Travadon R."/>
            <person name="Rolshausen P.E."/>
            <person name="Baumgartner K."/>
        </authorList>
    </citation>
    <scope>NUCLEOTIDE SEQUENCE [LARGE SCALE GENOMIC DNA]</scope>
    <source>
        <strain evidence="6">UCRPC4</strain>
    </source>
</reference>
<dbReference type="Pfam" id="PF01764">
    <property type="entry name" value="Lipase_3"/>
    <property type="match status" value="1"/>
</dbReference>
<protein>
    <submittedName>
        <fullName evidence="6">Putative extracellular triacylglycerol</fullName>
    </submittedName>
</protein>
<feature type="domain" description="Fungal lipase-type" evidence="5">
    <location>
        <begin position="112"/>
        <end position="301"/>
    </location>
</feature>
<accession>A0A0G2F443</accession>
<feature type="signal peptide" evidence="4">
    <location>
        <begin position="1"/>
        <end position="22"/>
    </location>
</feature>
<sequence>MKRLCLWTLSLLSFALSSTAAALPPPLNLNLNNNATTPITPELFDELEELARIVDITYCVGSIGIQKPFKCASRCHEFEGFELVDQWNTGILMSDSCGYIAISHPPFAKRIIVAFRGTYSIANTVVDLSTNPAEYLPYPSDDEETCMITNSAPSANDQLPFTEPSNPSSSSATSSEPDEPCTNCTVHAGFLTSWKNTRCTVLPLIQSAITQYPDYRLTLVGHSLGGAVATLASLEFMARGWNPQVTTFGEPRIGNQALVDYIDRKFNLEINEDPQNIEGRKQQSLRRVTHINDPIPLLPLEEWGYKMHAGEVFISKPDLPPSIEDISYCQGDEDERCIAGDSTTTSSSSSSLKTPTTQSQNQNFLISQLQHLKSLTSDPNFEIKSLDLSIPNRFRLWELFFAHRDYFWRLGLCVPAGGGLDLGVWFDGGGDGNQENEKKVEDIEVFMKEKEKGNGDL</sequence>
<dbReference type="PANTHER" id="PTHR46640">
    <property type="entry name" value="TRIACYLGLYCEROL LIPASE, PUTATIVE (AFU_ORTHOLOGUE AFUA_6G06510)-RELATED"/>
    <property type="match status" value="1"/>
</dbReference>
<feature type="region of interest" description="Disordered" evidence="3">
    <location>
        <begin position="155"/>
        <end position="180"/>
    </location>
</feature>
<dbReference type="AlphaFoldDB" id="A0A0G2F443"/>
<evidence type="ECO:0000259" key="5">
    <source>
        <dbReference type="Pfam" id="PF01764"/>
    </source>
</evidence>
<name>A0A0G2F443_PHACM</name>
<comment type="caution">
    <text evidence="6">The sequence shown here is derived from an EMBL/GenBank/DDBJ whole genome shotgun (WGS) entry which is preliminary data.</text>
</comment>
<keyword evidence="7" id="KW-1185">Reference proteome</keyword>
<proteinExistence type="predicted"/>
<feature type="compositionally biased region" description="Low complexity" evidence="3">
    <location>
        <begin position="163"/>
        <end position="175"/>
    </location>
</feature>
<feature type="region of interest" description="Disordered" evidence="3">
    <location>
        <begin position="337"/>
        <end position="359"/>
    </location>
</feature>
<dbReference type="PANTHER" id="PTHR46640:SF1">
    <property type="entry name" value="FUNGAL LIPASE-LIKE DOMAIN-CONTAINING PROTEIN-RELATED"/>
    <property type="match status" value="1"/>
</dbReference>
<dbReference type="InterPro" id="IPR029058">
    <property type="entry name" value="AB_hydrolase_fold"/>
</dbReference>
<dbReference type="SUPFAM" id="SSF53474">
    <property type="entry name" value="alpha/beta-Hydrolases"/>
    <property type="match status" value="1"/>
</dbReference>
<dbReference type="InterPro" id="IPR002921">
    <property type="entry name" value="Fungal_lipase-type"/>
</dbReference>
<keyword evidence="1 4" id="KW-0732">Signal</keyword>